<dbReference type="InterPro" id="IPR055754">
    <property type="entry name" value="DUF7330"/>
</dbReference>
<evidence type="ECO:0000313" key="2">
    <source>
        <dbReference type="EMBL" id="KAF9063137.1"/>
    </source>
</evidence>
<dbReference type="OrthoDB" id="5570013at2759"/>
<accession>A0A9P5U247</accession>
<name>A0A9P5U247_9AGAR</name>
<comment type="caution">
    <text evidence="2">The sequence shown here is derived from an EMBL/GenBank/DDBJ whole genome shotgun (WGS) entry which is preliminary data.</text>
</comment>
<protein>
    <recommendedName>
        <fullName evidence="1">DUF7330 domain-containing protein</fullName>
    </recommendedName>
</protein>
<reference evidence="2" key="1">
    <citation type="submission" date="2020-11" db="EMBL/GenBank/DDBJ databases">
        <authorList>
            <consortium name="DOE Joint Genome Institute"/>
            <person name="Ahrendt S."/>
            <person name="Riley R."/>
            <person name="Andreopoulos W."/>
            <person name="Labutti K."/>
            <person name="Pangilinan J."/>
            <person name="Ruiz-Duenas F.J."/>
            <person name="Barrasa J.M."/>
            <person name="Sanchez-Garcia M."/>
            <person name="Camarero S."/>
            <person name="Miyauchi S."/>
            <person name="Serrano A."/>
            <person name="Linde D."/>
            <person name="Babiker R."/>
            <person name="Drula E."/>
            <person name="Ayuso-Fernandez I."/>
            <person name="Pacheco R."/>
            <person name="Padilla G."/>
            <person name="Ferreira P."/>
            <person name="Barriuso J."/>
            <person name="Kellner H."/>
            <person name="Castanera R."/>
            <person name="Alfaro M."/>
            <person name="Ramirez L."/>
            <person name="Pisabarro A.G."/>
            <person name="Kuo A."/>
            <person name="Tritt A."/>
            <person name="Lipzen A."/>
            <person name="He G."/>
            <person name="Yan M."/>
            <person name="Ng V."/>
            <person name="Cullen D."/>
            <person name="Martin F."/>
            <person name="Rosso M.-N."/>
            <person name="Henrissat B."/>
            <person name="Hibbett D."/>
            <person name="Martinez A.T."/>
            <person name="Grigoriev I.V."/>
        </authorList>
    </citation>
    <scope>NUCLEOTIDE SEQUENCE</scope>
    <source>
        <strain evidence="2">AH 40177</strain>
    </source>
</reference>
<dbReference type="AlphaFoldDB" id="A0A9P5U247"/>
<gene>
    <name evidence="2" type="ORF">BDP27DRAFT_1427183</name>
</gene>
<feature type="domain" description="DUF7330" evidence="1">
    <location>
        <begin position="186"/>
        <end position="328"/>
    </location>
</feature>
<organism evidence="2 3">
    <name type="scientific">Rhodocollybia butyracea</name>
    <dbReference type="NCBI Taxonomy" id="206335"/>
    <lineage>
        <taxon>Eukaryota</taxon>
        <taxon>Fungi</taxon>
        <taxon>Dikarya</taxon>
        <taxon>Basidiomycota</taxon>
        <taxon>Agaricomycotina</taxon>
        <taxon>Agaricomycetes</taxon>
        <taxon>Agaricomycetidae</taxon>
        <taxon>Agaricales</taxon>
        <taxon>Marasmiineae</taxon>
        <taxon>Omphalotaceae</taxon>
        <taxon>Rhodocollybia</taxon>
    </lineage>
</organism>
<evidence type="ECO:0000259" key="1">
    <source>
        <dbReference type="Pfam" id="PF24016"/>
    </source>
</evidence>
<proteinExistence type="predicted"/>
<dbReference type="EMBL" id="JADNRY010000153">
    <property type="protein sequence ID" value="KAF9063137.1"/>
    <property type="molecule type" value="Genomic_DNA"/>
</dbReference>
<evidence type="ECO:0000313" key="3">
    <source>
        <dbReference type="Proteomes" id="UP000772434"/>
    </source>
</evidence>
<dbReference type="Proteomes" id="UP000772434">
    <property type="component" value="Unassembled WGS sequence"/>
</dbReference>
<dbReference type="Pfam" id="PF24016">
    <property type="entry name" value="DUF7330"/>
    <property type="match status" value="1"/>
</dbReference>
<sequence length="391" mass="42371">MTWLIPQGFSLHTDASWSPATPSLHRNHYSSQQAEFTLATGISADRIFCVSRGDLSSGTVHLTQSDQLDVHCVSIKVVVECFPSDLLDLVKVCELKKQGRENQYGVGIFTTSRPQSSDFQGIDFKITITLPKRRTGVLKIKNFETDMPLFAHQLDNLAPTVHFRTISLRSSNVPMLVDSLDAQKINIETSNAPIQGTFAASSLLNLTTSNSSIRVSALLQSSDVASFSNLSMQSTNGPIVASIILSSQPYHPSTSASSSALSRVSSSPIECGGNFSITALTDNAPLTLTFPSAPPLCNFQLKAFSSLSPVDITLPKTYEGAFEVETNMAGAFVGFQDNIGIGRTDGLVERRLGFEVDGEVWKKGWVTSMDEGQWRGNVKVVTSMAPVTLRL</sequence>
<keyword evidence="3" id="KW-1185">Reference proteome</keyword>